<dbReference type="EMBL" id="FWXV01000011">
    <property type="protein sequence ID" value="SMD24879.1"/>
    <property type="molecule type" value="Genomic_DNA"/>
</dbReference>
<dbReference type="RefSeq" id="WP_084433156.1">
    <property type="nucleotide sequence ID" value="NZ_FWXV01000011.1"/>
</dbReference>
<keyword evidence="1" id="KW-0812">Transmembrane</keyword>
<accession>A0A1W2FSE1</accession>
<evidence type="ECO:0000313" key="2">
    <source>
        <dbReference type="EMBL" id="SMD24879.1"/>
    </source>
</evidence>
<feature type="transmembrane region" description="Helical" evidence="1">
    <location>
        <begin position="12"/>
        <end position="38"/>
    </location>
</feature>
<dbReference type="AlphaFoldDB" id="A0A1W2FSE1"/>
<feature type="transmembrane region" description="Helical" evidence="1">
    <location>
        <begin position="58"/>
        <end position="83"/>
    </location>
</feature>
<evidence type="ECO:0000313" key="3">
    <source>
        <dbReference type="Proteomes" id="UP000192674"/>
    </source>
</evidence>
<name>A0A1W2FSE1_KIBAR</name>
<reference evidence="2 3" key="1">
    <citation type="submission" date="2017-04" db="EMBL/GenBank/DDBJ databases">
        <authorList>
            <person name="Afonso C.L."/>
            <person name="Miller P.J."/>
            <person name="Scott M.A."/>
            <person name="Spackman E."/>
            <person name="Goraichik I."/>
            <person name="Dimitrov K.M."/>
            <person name="Suarez D.L."/>
            <person name="Swayne D.E."/>
        </authorList>
    </citation>
    <scope>NUCLEOTIDE SEQUENCE [LARGE SCALE GENOMIC DNA]</scope>
    <source>
        <strain evidence="2 3">DSM 43828</strain>
    </source>
</reference>
<dbReference type="Pfam" id="PF19851">
    <property type="entry name" value="DUF6326"/>
    <property type="match status" value="1"/>
</dbReference>
<proteinExistence type="predicted"/>
<sequence length="146" mass="16319">MTTPRQYRDTPVDVKLVLCALWVTMLLVFAYVDIFGFYRADVLDAALDGKVATTAFTVNQVFLTSTLIYILPPILMVVLTLLLTPRVNRTVNIVVSFLYLISIIVSCIGDTWVYYLLGSLIEVILLVVIARAAWKWPPPTVAPSQP</sequence>
<dbReference type="InterPro" id="IPR046289">
    <property type="entry name" value="DUF6326"/>
</dbReference>
<protein>
    <submittedName>
        <fullName evidence="2">Uncharacterized protein</fullName>
    </submittedName>
</protein>
<dbReference type="OrthoDB" id="1551186at2"/>
<gene>
    <name evidence="2" type="ORF">SAMN05661093_08752</name>
</gene>
<evidence type="ECO:0000256" key="1">
    <source>
        <dbReference type="SAM" id="Phobius"/>
    </source>
</evidence>
<dbReference type="Proteomes" id="UP000192674">
    <property type="component" value="Unassembled WGS sequence"/>
</dbReference>
<feature type="transmembrane region" description="Helical" evidence="1">
    <location>
        <begin position="112"/>
        <end position="134"/>
    </location>
</feature>
<feature type="transmembrane region" description="Helical" evidence="1">
    <location>
        <begin position="90"/>
        <end position="106"/>
    </location>
</feature>
<keyword evidence="1" id="KW-0472">Membrane</keyword>
<keyword evidence="3" id="KW-1185">Reference proteome</keyword>
<keyword evidence="1" id="KW-1133">Transmembrane helix</keyword>
<organism evidence="2 3">
    <name type="scientific">Kibdelosporangium aridum</name>
    <dbReference type="NCBI Taxonomy" id="2030"/>
    <lineage>
        <taxon>Bacteria</taxon>
        <taxon>Bacillati</taxon>
        <taxon>Actinomycetota</taxon>
        <taxon>Actinomycetes</taxon>
        <taxon>Pseudonocardiales</taxon>
        <taxon>Pseudonocardiaceae</taxon>
        <taxon>Kibdelosporangium</taxon>
    </lineage>
</organism>